<evidence type="ECO:0000313" key="4">
    <source>
        <dbReference type="EMBL" id="MFC0682168.1"/>
    </source>
</evidence>
<organism evidence="4 5">
    <name type="scientific">Lysobacter korlensis</name>
    <dbReference type="NCBI Taxonomy" id="553636"/>
    <lineage>
        <taxon>Bacteria</taxon>
        <taxon>Pseudomonadati</taxon>
        <taxon>Pseudomonadota</taxon>
        <taxon>Gammaproteobacteria</taxon>
        <taxon>Lysobacterales</taxon>
        <taxon>Lysobacteraceae</taxon>
        <taxon>Lysobacter</taxon>
    </lineage>
</organism>
<feature type="region of interest" description="Disordered" evidence="1">
    <location>
        <begin position="241"/>
        <end position="262"/>
    </location>
</feature>
<feature type="compositionally biased region" description="Basic and acidic residues" evidence="1">
    <location>
        <begin position="242"/>
        <end position="251"/>
    </location>
</feature>
<proteinExistence type="predicted"/>
<gene>
    <name evidence="4" type="ORF">ACFFGH_30425</name>
</gene>
<sequence>MPHVDPDVLALLALGEPVASEAEERHVAECSDCTGALDTLRATAAVGRAARSAEPLLTPPARVWDGIAAQLGLADDVRPETADLRFGSSPAGDPPAPATPADEASPPAPVPIAERRGRRRLPAAAWLAAAAALVAIVIGIPAVLSVLRQPEPTVLAEATLEAFPAWPDARGAAVLEELPDGTRRVEVSLDAAVGDDGFREVWLIRDDASDLVSLGVLEGSEGTFTVPAGVDVEEFSLVDVSEEPRDGDPAHSGDSIVRGPLT</sequence>
<dbReference type="Pfam" id="PF10099">
    <property type="entry name" value="RskA_C"/>
    <property type="match status" value="1"/>
</dbReference>
<dbReference type="RefSeq" id="WP_386675926.1">
    <property type="nucleotide sequence ID" value="NZ_JBHLTG010000011.1"/>
</dbReference>
<feature type="domain" description="Anti-sigma K factor RskA C-terminal" evidence="3">
    <location>
        <begin position="126"/>
        <end position="254"/>
    </location>
</feature>
<name>A0ABV6S228_9GAMM</name>
<evidence type="ECO:0000256" key="1">
    <source>
        <dbReference type="SAM" id="MobiDB-lite"/>
    </source>
</evidence>
<dbReference type="EMBL" id="JBHLTG010000011">
    <property type="protein sequence ID" value="MFC0682168.1"/>
    <property type="molecule type" value="Genomic_DNA"/>
</dbReference>
<dbReference type="InterPro" id="IPR018764">
    <property type="entry name" value="RskA_C"/>
</dbReference>
<dbReference type="Proteomes" id="UP001589896">
    <property type="component" value="Unassembled WGS sequence"/>
</dbReference>
<accession>A0ABV6S228</accession>
<evidence type="ECO:0000259" key="3">
    <source>
        <dbReference type="Pfam" id="PF10099"/>
    </source>
</evidence>
<reference evidence="4 5" key="1">
    <citation type="submission" date="2024-09" db="EMBL/GenBank/DDBJ databases">
        <authorList>
            <person name="Sun Q."/>
            <person name="Mori K."/>
        </authorList>
    </citation>
    <scope>NUCLEOTIDE SEQUENCE [LARGE SCALE GENOMIC DNA]</scope>
    <source>
        <strain evidence="4 5">KCTC 23076</strain>
    </source>
</reference>
<evidence type="ECO:0000256" key="2">
    <source>
        <dbReference type="SAM" id="Phobius"/>
    </source>
</evidence>
<feature type="region of interest" description="Disordered" evidence="1">
    <location>
        <begin position="82"/>
        <end position="111"/>
    </location>
</feature>
<feature type="transmembrane region" description="Helical" evidence="2">
    <location>
        <begin position="124"/>
        <end position="147"/>
    </location>
</feature>
<evidence type="ECO:0000313" key="5">
    <source>
        <dbReference type="Proteomes" id="UP001589896"/>
    </source>
</evidence>
<keyword evidence="5" id="KW-1185">Reference proteome</keyword>
<keyword evidence="2" id="KW-0812">Transmembrane</keyword>
<keyword evidence="2" id="KW-0472">Membrane</keyword>
<comment type="caution">
    <text evidence="4">The sequence shown here is derived from an EMBL/GenBank/DDBJ whole genome shotgun (WGS) entry which is preliminary data.</text>
</comment>
<protein>
    <submittedName>
        <fullName evidence="4">Anti-sigma factor</fullName>
    </submittedName>
</protein>
<keyword evidence="2" id="KW-1133">Transmembrane helix</keyword>